<reference evidence="2" key="1">
    <citation type="submission" date="2021-02" db="EMBL/GenBank/DDBJ databases">
        <authorList>
            <person name="Dougan E. K."/>
            <person name="Rhodes N."/>
            <person name="Thang M."/>
            <person name="Chan C."/>
        </authorList>
    </citation>
    <scope>NUCLEOTIDE SEQUENCE</scope>
</reference>
<comment type="caution">
    <text evidence="2">The sequence shown here is derived from an EMBL/GenBank/DDBJ whole genome shotgun (WGS) entry which is preliminary data.</text>
</comment>
<feature type="region of interest" description="Disordered" evidence="1">
    <location>
        <begin position="133"/>
        <end position="168"/>
    </location>
</feature>
<keyword evidence="3" id="KW-1185">Reference proteome</keyword>
<evidence type="ECO:0000313" key="3">
    <source>
        <dbReference type="Proteomes" id="UP000601435"/>
    </source>
</evidence>
<name>A0A812RP52_9DINO</name>
<proteinExistence type="predicted"/>
<accession>A0A812RP52</accession>
<dbReference type="Proteomes" id="UP000601435">
    <property type="component" value="Unassembled WGS sequence"/>
</dbReference>
<gene>
    <name evidence="2" type="ORF">SNEC2469_LOCUS12347</name>
</gene>
<feature type="region of interest" description="Disordered" evidence="1">
    <location>
        <begin position="1"/>
        <end position="21"/>
    </location>
</feature>
<dbReference type="AlphaFoldDB" id="A0A812RP52"/>
<sequence length="259" mass="27970">MKSNVMRTHSTDNSKRASNKDRYVKYEDLVEKHGETIAKAMRTSKEKLEARRPLNEKPYILKHPDMPDLDGWTLIRVFDEATVDTSQTETTSTTVQAAVDLNEQQTHQLLQDLSATGSVGEADFDPFAARASAGACAENPGDDKKEKKEKKVKSLQEVAHSKTKDANSKVLDAQSLRTQLAAFSAAKMSGAMKAGYLSDLDANVASIQQAVQAVDTSLGTDPSNHKGDLQGFIDALNEAAEPKPKGKAKAKSAPGPAKS</sequence>
<protein>
    <submittedName>
        <fullName evidence="2">Uncharacterized protein</fullName>
    </submittedName>
</protein>
<organism evidence="2 3">
    <name type="scientific">Symbiodinium necroappetens</name>
    <dbReference type="NCBI Taxonomy" id="1628268"/>
    <lineage>
        <taxon>Eukaryota</taxon>
        <taxon>Sar</taxon>
        <taxon>Alveolata</taxon>
        <taxon>Dinophyceae</taxon>
        <taxon>Suessiales</taxon>
        <taxon>Symbiodiniaceae</taxon>
        <taxon>Symbiodinium</taxon>
    </lineage>
</organism>
<feature type="compositionally biased region" description="Basic and acidic residues" evidence="1">
    <location>
        <begin position="9"/>
        <end position="21"/>
    </location>
</feature>
<dbReference type="EMBL" id="CAJNJA010019566">
    <property type="protein sequence ID" value="CAE7447283.1"/>
    <property type="molecule type" value="Genomic_DNA"/>
</dbReference>
<evidence type="ECO:0000256" key="1">
    <source>
        <dbReference type="SAM" id="MobiDB-lite"/>
    </source>
</evidence>
<evidence type="ECO:0000313" key="2">
    <source>
        <dbReference type="EMBL" id="CAE7447283.1"/>
    </source>
</evidence>
<feature type="region of interest" description="Disordered" evidence="1">
    <location>
        <begin position="238"/>
        <end position="259"/>
    </location>
</feature>